<keyword evidence="3 8" id="KW-0663">Pyridoxal phosphate</keyword>
<evidence type="ECO:0000313" key="10">
    <source>
        <dbReference type="Proteomes" id="UP001429580"/>
    </source>
</evidence>
<evidence type="ECO:0000256" key="8">
    <source>
        <dbReference type="RuleBase" id="RU362118"/>
    </source>
</evidence>
<dbReference type="Gene3D" id="3.90.1150.10">
    <property type="entry name" value="Aspartate Aminotransferase, domain 1"/>
    <property type="match status" value="1"/>
</dbReference>
<keyword evidence="4 9" id="KW-0456">Lyase</keyword>
<dbReference type="InterPro" id="IPR015424">
    <property type="entry name" value="PyrdxlP-dep_Trfase"/>
</dbReference>
<comment type="similarity">
    <text evidence="2 8">Belongs to the trans-sulfuration enzymes family.</text>
</comment>
<dbReference type="SUPFAM" id="SSF53383">
    <property type="entry name" value="PLP-dependent transferases"/>
    <property type="match status" value="1"/>
</dbReference>
<proteinExistence type="inferred from homology"/>
<organism evidence="9 10">
    <name type="scientific">Pseudochelatococcus lubricantis</name>
    <dbReference type="NCBI Taxonomy" id="1538102"/>
    <lineage>
        <taxon>Bacteria</taxon>
        <taxon>Pseudomonadati</taxon>
        <taxon>Pseudomonadota</taxon>
        <taxon>Alphaproteobacteria</taxon>
        <taxon>Hyphomicrobiales</taxon>
        <taxon>Chelatococcaceae</taxon>
        <taxon>Pseudochelatococcus</taxon>
    </lineage>
</organism>
<evidence type="ECO:0000256" key="5">
    <source>
        <dbReference type="ARBA" id="ARBA00046315"/>
    </source>
</evidence>
<dbReference type="Gene3D" id="3.40.640.10">
    <property type="entry name" value="Type I PLP-dependent aspartate aminotransferase-like (Major domain)"/>
    <property type="match status" value="1"/>
</dbReference>
<dbReference type="Proteomes" id="UP001429580">
    <property type="component" value="Unassembled WGS sequence"/>
</dbReference>
<dbReference type="EC" id="4.4.1.8" evidence="9"/>
<comment type="catalytic activity">
    <reaction evidence="6">
        <text>L,L-cystathionine + H2O = L-homocysteine + pyruvate + NH4(+)</text>
        <dbReference type="Rhea" id="RHEA:13965"/>
        <dbReference type="ChEBI" id="CHEBI:15361"/>
        <dbReference type="ChEBI" id="CHEBI:15377"/>
        <dbReference type="ChEBI" id="CHEBI:28938"/>
        <dbReference type="ChEBI" id="CHEBI:58161"/>
        <dbReference type="ChEBI" id="CHEBI:58199"/>
    </reaction>
</comment>
<gene>
    <name evidence="9" type="ORF">FHS82_001241</name>
</gene>
<evidence type="ECO:0000256" key="6">
    <source>
        <dbReference type="ARBA" id="ARBA00047517"/>
    </source>
</evidence>
<reference evidence="9 10" key="1">
    <citation type="submission" date="2020-03" db="EMBL/GenBank/DDBJ databases">
        <title>Genomic Encyclopedia of Type Strains, Phase IV (KMG-IV): sequencing the most valuable type-strain genomes for metagenomic binning, comparative biology and taxonomic classification.</title>
        <authorList>
            <person name="Goeker M."/>
        </authorList>
    </citation>
    <scope>NUCLEOTIDE SEQUENCE [LARGE SCALE GENOMIC DNA]</scope>
    <source>
        <strain evidence="9 10">DSM 103870</strain>
    </source>
</reference>
<dbReference type="InterPro" id="IPR015422">
    <property type="entry name" value="PyrdxlP-dep_Trfase_small"/>
</dbReference>
<comment type="cofactor">
    <cofactor evidence="1 8">
        <name>pyridoxal 5'-phosphate</name>
        <dbReference type="ChEBI" id="CHEBI:597326"/>
    </cofactor>
</comment>
<accession>A0ABX0V0R5</accession>
<dbReference type="InterPro" id="IPR000277">
    <property type="entry name" value="Cys/Met-Metab_PyrdxlP-dep_enz"/>
</dbReference>
<evidence type="ECO:0000256" key="1">
    <source>
        <dbReference type="ARBA" id="ARBA00001933"/>
    </source>
</evidence>
<dbReference type="PANTHER" id="PTHR43500">
    <property type="entry name" value="CYSTATHIONINE BETA-LYASE-RELATED"/>
    <property type="match status" value="1"/>
</dbReference>
<evidence type="ECO:0000256" key="7">
    <source>
        <dbReference type="ARBA" id="ARBA00047625"/>
    </source>
</evidence>
<dbReference type="PROSITE" id="PS00868">
    <property type="entry name" value="CYS_MET_METAB_PP"/>
    <property type="match status" value="1"/>
</dbReference>
<dbReference type="PIRSF" id="PIRSF001434">
    <property type="entry name" value="CGS"/>
    <property type="match status" value="1"/>
</dbReference>
<evidence type="ECO:0000256" key="3">
    <source>
        <dbReference type="ARBA" id="ARBA00022898"/>
    </source>
</evidence>
<name>A0ABX0V0R5_9HYPH</name>
<evidence type="ECO:0000256" key="4">
    <source>
        <dbReference type="ARBA" id="ARBA00023239"/>
    </source>
</evidence>
<dbReference type="InterPro" id="IPR006233">
    <property type="entry name" value="Cys_b_lyase_bac"/>
</dbReference>
<dbReference type="NCBIfam" id="TIGR01324">
    <property type="entry name" value="cysta_beta_ly_B"/>
    <property type="match status" value="1"/>
</dbReference>
<dbReference type="EMBL" id="JAASQI010000002">
    <property type="protein sequence ID" value="NIJ57415.1"/>
    <property type="molecule type" value="Genomic_DNA"/>
</dbReference>
<dbReference type="Pfam" id="PF01053">
    <property type="entry name" value="Cys_Met_Meta_PP"/>
    <property type="match status" value="1"/>
</dbReference>
<dbReference type="InterPro" id="IPR054542">
    <property type="entry name" value="Cys_met_metab_PP"/>
</dbReference>
<evidence type="ECO:0000256" key="2">
    <source>
        <dbReference type="ARBA" id="ARBA00009077"/>
    </source>
</evidence>
<comment type="pathway">
    <text evidence="5">Amino-acid biosynthesis; L-methionine biosynthesis via de novo pathway; L-homocysteine from L-cystathionine: step 1/1.</text>
</comment>
<sequence>MHKLSPEDIARLHDGTRLAVAGRHADEAFGFVNPPVYHGSTVLHPTTRDLVEHTNRYAYGRRGSPTMTALREAVGALEGGAGVVLCPSGLSAVSTALLSCLKAGDHLLVTDSAYDPIRAFCDSVLTRFGVEVSYYDPLIGADIARLFRPETRAVLTESPGSLTFEVQDIPAIAEAAHARDIVVLLDNTWATPLFFPAHARGVDISIWSGTKYLSGHSDVMFGTVSANARHWRALIKTHGDTGLTVGPDDVYLALRGLRTLGVRLAAHQQSALEIARWLETRPEVSRVLYPALESHPGHALWKRDFLGATGLFSIVLKPVPFKAVEAFLDHLSFFGLGYSWGGFESLAIPFDAAPYRTATKWEPEGPTIRLQIGLEDVRDLRSDLEKGFERLNAAAAV</sequence>
<keyword evidence="10" id="KW-1185">Reference proteome</keyword>
<comment type="catalytic activity">
    <reaction evidence="7">
        <text>an S-substituted L-cysteine + H2O = a thiol + pyruvate + NH4(+)</text>
        <dbReference type="Rhea" id="RHEA:18121"/>
        <dbReference type="ChEBI" id="CHEBI:15361"/>
        <dbReference type="ChEBI" id="CHEBI:15377"/>
        <dbReference type="ChEBI" id="CHEBI:28938"/>
        <dbReference type="ChEBI" id="CHEBI:29256"/>
        <dbReference type="ChEBI" id="CHEBI:58717"/>
        <dbReference type="EC" id="4.4.1.13"/>
    </reaction>
</comment>
<dbReference type="PANTHER" id="PTHR43500:SF1">
    <property type="entry name" value="CYSTATHIONINE BETA-LYASE-RELATED"/>
    <property type="match status" value="1"/>
</dbReference>
<protein>
    <submittedName>
        <fullName evidence="9">Cystathionine beta-lyase</fullName>
        <ecNumber evidence="9">4.4.1.8</ecNumber>
    </submittedName>
</protein>
<evidence type="ECO:0000313" key="9">
    <source>
        <dbReference type="EMBL" id="NIJ57415.1"/>
    </source>
</evidence>
<dbReference type="GO" id="GO:0016829">
    <property type="term" value="F:lyase activity"/>
    <property type="evidence" value="ECO:0007669"/>
    <property type="project" value="UniProtKB-KW"/>
</dbReference>
<dbReference type="RefSeq" id="WP_166949890.1">
    <property type="nucleotide sequence ID" value="NZ_JAASQI010000002.1"/>
</dbReference>
<comment type="caution">
    <text evidence="9">The sequence shown here is derived from an EMBL/GenBank/DDBJ whole genome shotgun (WGS) entry which is preliminary data.</text>
</comment>
<dbReference type="InterPro" id="IPR015421">
    <property type="entry name" value="PyrdxlP-dep_Trfase_major"/>
</dbReference>